<name>A0A811PPR6_9POAL</name>
<dbReference type="AlphaFoldDB" id="A0A811PPR6"/>
<sequence length="100" mass="10379">MEGALSPGSSLISRRGATEVAATTKSIVARRGRGGGATKKELRKANKSRLTNQDAGCAIFSLSVGVSAIIKEYNSAADAQANFAVELPVGEVQEQSNISR</sequence>
<accession>A0A811PPR6</accession>
<reference evidence="1" key="1">
    <citation type="submission" date="2020-10" db="EMBL/GenBank/DDBJ databases">
        <authorList>
            <person name="Han B."/>
            <person name="Lu T."/>
            <person name="Zhao Q."/>
            <person name="Huang X."/>
            <person name="Zhao Y."/>
        </authorList>
    </citation>
    <scope>NUCLEOTIDE SEQUENCE</scope>
</reference>
<keyword evidence="2" id="KW-1185">Reference proteome</keyword>
<protein>
    <submittedName>
        <fullName evidence="1">Uncharacterized protein</fullName>
    </submittedName>
</protein>
<gene>
    <name evidence="1" type="ORF">NCGR_LOCUS29860</name>
</gene>
<evidence type="ECO:0000313" key="1">
    <source>
        <dbReference type="EMBL" id="CAD6245558.1"/>
    </source>
</evidence>
<proteinExistence type="predicted"/>
<comment type="caution">
    <text evidence="1">The sequence shown here is derived from an EMBL/GenBank/DDBJ whole genome shotgun (WGS) entry which is preliminary data.</text>
</comment>
<dbReference type="OrthoDB" id="2016287at2759"/>
<evidence type="ECO:0000313" key="2">
    <source>
        <dbReference type="Proteomes" id="UP000604825"/>
    </source>
</evidence>
<dbReference type="EMBL" id="CAJGYO010000007">
    <property type="protein sequence ID" value="CAD6245558.1"/>
    <property type="molecule type" value="Genomic_DNA"/>
</dbReference>
<organism evidence="1 2">
    <name type="scientific">Miscanthus lutarioriparius</name>
    <dbReference type="NCBI Taxonomy" id="422564"/>
    <lineage>
        <taxon>Eukaryota</taxon>
        <taxon>Viridiplantae</taxon>
        <taxon>Streptophyta</taxon>
        <taxon>Embryophyta</taxon>
        <taxon>Tracheophyta</taxon>
        <taxon>Spermatophyta</taxon>
        <taxon>Magnoliopsida</taxon>
        <taxon>Liliopsida</taxon>
        <taxon>Poales</taxon>
        <taxon>Poaceae</taxon>
        <taxon>PACMAD clade</taxon>
        <taxon>Panicoideae</taxon>
        <taxon>Andropogonodae</taxon>
        <taxon>Andropogoneae</taxon>
        <taxon>Saccharinae</taxon>
        <taxon>Miscanthus</taxon>
    </lineage>
</organism>
<dbReference type="Proteomes" id="UP000604825">
    <property type="component" value="Unassembled WGS sequence"/>
</dbReference>